<dbReference type="SUPFAM" id="SSF56112">
    <property type="entry name" value="Protein kinase-like (PK-like)"/>
    <property type="match status" value="1"/>
</dbReference>
<comment type="caution">
    <text evidence="1">The sequence shown here is derived from an EMBL/GenBank/DDBJ whole genome shotgun (WGS) entry which is preliminary data.</text>
</comment>
<evidence type="ECO:0000313" key="1">
    <source>
        <dbReference type="EMBL" id="GFY94541.1"/>
    </source>
</evidence>
<dbReference type="EMBL" id="BJWL01000009">
    <property type="protein sequence ID" value="GFY94541.1"/>
    <property type="molecule type" value="Genomic_DNA"/>
</dbReference>
<dbReference type="Proteomes" id="UP000585474">
    <property type="component" value="Unassembled WGS sequence"/>
</dbReference>
<dbReference type="GO" id="GO:0016301">
    <property type="term" value="F:kinase activity"/>
    <property type="evidence" value="ECO:0007669"/>
    <property type="project" value="UniProtKB-KW"/>
</dbReference>
<dbReference type="Gene3D" id="3.30.200.20">
    <property type="entry name" value="Phosphorylase Kinase, domain 1"/>
    <property type="match status" value="1"/>
</dbReference>
<protein>
    <submittedName>
        <fullName evidence="1">ACT-like protein tyrosine kinase family protein</fullName>
    </submittedName>
</protein>
<proteinExistence type="predicted"/>
<reference evidence="1 2" key="1">
    <citation type="submission" date="2019-07" db="EMBL/GenBank/DDBJ databases">
        <title>De Novo Assembly of kiwifruit Actinidia rufa.</title>
        <authorList>
            <person name="Sugita-Konishi S."/>
            <person name="Sato K."/>
            <person name="Mori E."/>
            <person name="Abe Y."/>
            <person name="Kisaki G."/>
            <person name="Hamano K."/>
            <person name="Suezawa K."/>
            <person name="Otani M."/>
            <person name="Fukuda T."/>
            <person name="Manabe T."/>
            <person name="Gomi K."/>
            <person name="Tabuchi M."/>
            <person name="Akimitsu K."/>
            <person name="Kataoka I."/>
        </authorList>
    </citation>
    <scope>NUCLEOTIDE SEQUENCE [LARGE SCALE GENOMIC DNA]</scope>
    <source>
        <strain evidence="2">cv. Fuchu</strain>
    </source>
</reference>
<dbReference type="InterPro" id="IPR011009">
    <property type="entry name" value="Kinase-like_dom_sf"/>
</dbReference>
<gene>
    <name evidence="1" type="ORF">Acr_09g0009870</name>
</gene>
<dbReference type="AlphaFoldDB" id="A0A7J0F7E9"/>
<sequence>MVKEKEGELVRLRWTVAVQKQSWPNHCLLSSLAEPKQTGIKQEPNHLTIPNDGTDVWEIDPQLLKFETKVASGSYGDLYKGTYFSQEVAIKILKPERVDSDLQKEFAQEFSNKKGR</sequence>
<evidence type="ECO:0000313" key="2">
    <source>
        <dbReference type="Proteomes" id="UP000585474"/>
    </source>
</evidence>
<dbReference type="OrthoDB" id="779738at2759"/>
<organism evidence="1 2">
    <name type="scientific">Actinidia rufa</name>
    <dbReference type="NCBI Taxonomy" id="165716"/>
    <lineage>
        <taxon>Eukaryota</taxon>
        <taxon>Viridiplantae</taxon>
        <taxon>Streptophyta</taxon>
        <taxon>Embryophyta</taxon>
        <taxon>Tracheophyta</taxon>
        <taxon>Spermatophyta</taxon>
        <taxon>Magnoliopsida</taxon>
        <taxon>eudicotyledons</taxon>
        <taxon>Gunneridae</taxon>
        <taxon>Pentapetalae</taxon>
        <taxon>asterids</taxon>
        <taxon>Ericales</taxon>
        <taxon>Actinidiaceae</taxon>
        <taxon>Actinidia</taxon>
    </lineage>
</organism>
<accession>A0A7J0F7E9</accession>
<name>A0A7J0F7E9_9ERIC</name>
<keyword evidence="1" id="KW-0418">Kinase</keyword>
<keyword evidence="2" id="KW-1185">Reference proteome</keyword>
<keyword evidence="1" id="KW-0808">Transferase</keyword>